<dbReference type="Proteomes" id="UP000186601">
    <property type="component" value="Unassembled WGS sequence"/>
</dbReference>
<feature type="region of interest" description="Disordered" evidence="1">
    <location>
        <begin position="1"/>
        <end position="22"/>
    </location>
</feature>
<name>A0A2R6NIW4_9APHY</name>
<evidence type="ECO:0000256" key="1">
    <source>
        <dbReference type="SAM" id="MobiDB-lite"/>
    </source>
</evidence>
<proteinExistence type="predicted"/>
<evidence type="ECO:0000313" key="3">
    <source>
        <dbReference type="Proteomes" id="UP000186601"/>
    </source>
</evidence>
<dbReference type="EMBL" id="MLYV02001207">
    <property type="protein sequence ID" value="PSR72188.1"/>
    <property type="molecule type" value="Genomic_DNA"/>
</dbReference>
<comment type="caution">
    <text evidence="2">The sequence shown here is derived from an EMBL/GenBank/DDBJ whole genome shotgun (WGS) entry which is preliminary data.</text>
</comment>
<dbReference type="AlphaFoldDB" id="A0A2R6NIW4"/>
<accession>A0A2R6NIW4</accession>
<evidence type="ECO:0000313" key="2">
    <source>
        <dbReference type="EMBL" id="PSR72188.1"/>
    </source>
</evidence>
<reference evidence="2 3" key="1">
    <citation type="submission" date="2018-02" db="EMBL/GenBank/DDBJ databases">
        <title>Genome sequence of the basidiomycete white-rot fungus Phlebia centrifuga.</title>
        <authorList>
            <person name="Granchi Z."/>
            <person name="Peng M."/>
            <person name="de Vries R.P."/>
            <person name="Hilden K."/>
            <person name="Makela M.R."/>
            <person name="Grigoriev I."/>
            <person name="Riley R."/>
        </authorList>
    </citation>
    <scope>NUCLEOTIDE SEQUENCE [LARGE SCALE GENOMIC DNA]</scope>
    <source>
        <strain evidence="2 3">FBCC195</strain>
    </source>
</reference>
<keyword evidence="3" id="KW-1185">Reference proteome</keyword>
<gene>
    <name evidence="2" type="ORF">PHLCEN_2v11939</name>
</gene>
<organism evidence="2 3">
    <name type="scientific">Hermanssonia centrifuga</name>
    <dbReference type="NCBI Taxonomy" id="98765"/>
    <lineage>
        <taxon>Eukaryota</taxon>
        <taxon>Fungi</taxon>
        <taxon>Dikarya</taxon>
        <taxon>Basidiomycota</taxon>
        <taxon>Agaricomycotina</taxon>
        <taxon>Agaricomycetes</taxon>
        <taxon>Polyporales</taxon>
        <taxon>Meruliaceae</taxon>
        <taxon>Hermanssonia</taxon>
    </lineage>
</organism>
<protein>
    <submittedName>
        <fullName evidence="2">Uncharacterized protein</fullName>
    </submittedName>
</protein>
<sequence length="65" mass="7164">MSAPSYTTYDMPPLLDARASDNGKLPTHNGYVAMNKTVTYCHPKRSVDTPLLQQGLDCSPDHIDN</sequence>